<protein>
    <submittedName>
        <fullName evidence="1">Uncharacterized protein</fullName>
    </submittedName>
</protein>
<dbReference type="KEGG" id="whj:H9Q79_15520"/>
<proteinExistence type="predicted"/>
<dbReference type="EMBL" id="CP060635">
    <property type="protein sequence ID" value="QNM08274.1"/>
    <property type="molecule type" value="Genomic_DNA"/>
</dbReference>
<evidence type="ECO:0000313" key="2">
    <source>
        <dbReference type="Proteomes" id="UP000515860"/>
    </source>
</evidence>
<name>A0A7G9GBU2_9FIRM</name>
<dbReference type="RefSeq" id="WP_249328694.1">
    <property type="nucleotide sequence ID" value="NZ_CP060635.1"/>
</dbReference>
<dbReference type="AlphaFoldDB" id="A0A7G9GBU2"/>
<gene>
    <name evidence="1" type="ORF">H9Q79_15520</name>
</gene>
<organism evidence="1 2">
    <name type="scientific">Wansuia hejianensis</name>
    <dbReference type="NCBI Taxonomy" id="2763667"/>
    <lineage>
        <taxon>Bacteria</taxon>
        <taxon>Bacillati</taxon>
        <taxon>Bacillota</taxon>
        <taxon>Clostridia</taxon>
        <taxon>Lachnospirales</taxon>
        <taxon>Lachnospiraceae</taxon>
        <taxon>Wansuia</taxon>
    </lineage>
</organism>
<evidence type="ECO:0000313" key="1">
    <source>
        <dbReference type="EMBL" id="QNM08274.1"/>
    </source>
</evidence>
<keyword evidence="2" id="KW-1185">Reference proteome</keyword>
<sequence length="46" mass="4780">MFGYPDERLAGDGAEQGRASLLARAVVPSGTARKAAGIYHPLAIKP</sequence>
<reference evidence="1 2" key="1">
    <citation type="submission" date="2020-08" db="EMBL/GenBank/DDBJ databases">
        <authorList>
            <person name="Liu C."/>
            <person name="Sun Q."/>
        </authorList>
    </citation>
    <scope>NUCLEOTIDE SEQUENCE [LARGE SCALE GENOMIC DNA]</scope>
    <source>
        <strain evidence="1 2">NSJ-29</strain>
    </source>
</reference>
<accession>A0A7G9GBU2</accession>
<dbReference type="Proteomes" id="UP000515860">
    <property type="component" value="Chromosome"/>
</dbReference>